<organism evidence="1 2">
    <name type="scientific">Allokutzneria oryzae</name>
    <dbReference type="NCBI Taxonomy" id="1378989"/>
    <lineage>
        <taxon>Bacteria</taxon>
        <taxon>Bacillati</taxon>
        <taxon>Actinomycetota</taxon>
        <taxon>Actinomycetes</taxon>
        <taxon>Pseudonocardiales</taxon>
        <taxon>Pseudonocardiaceae</taxon>
        <taxon>Allokutzneria</taxon>
    </lineage>
</organism>
<sequence>MKNPAIVLLMSQRENSSQWQYTAIVDERMVSGTARSQANAKAEGLAAIQRLCAHLSGQSAEVACVVTSADRHNRARAQGARWVHAKLSTLRATGTSVQRCDVFGSR</sequence>
<reference evidence="1 2" key="1">
    <citation type="submission" date="2024-09" db="EMBL/GenBank/DDBJ databases">
        <authorList>
            <person name="Sun Q."/>
            <person name="Mori K."/>
        </authorList>
    </citation>
    <scope>NUCLEOTIDE SEQUENCE [LARGE SCALE GENOMIC DNA]</scope>
    <source>
        <strain evidence="1 2">TBRC 7907</strain>
    </source>
</reference>
<evidence type="ECO:0000313" key="1">
    <source>
        <dbReference type="EMBL" id="MFB9906289.1"/>
    </source>
</evidence>
<dbReference type="RefSeq" id="WP_377854342.1">
    <property type="nucleotide sequence ID" value="NZ_JBHLZU010000018.1"/>
</dbReference>
<proteinExistence type="predicted"/>
<keyword evidence="2" id="KW-1185">Reference proteome</keyword>
<name>A0ABV6A202_9PSEU</name>
<accession>A0ABV6A202</accession>
<dbReference type="Proteomes" id="UP001589693">
    <property type="component" value="Unassembled WGS sequence"/>
</dbReference>
<evidence type="ECO:0000313" key="2">
    <source>
        <dbReference type="Proteomes" id="UP001589693"/>
    </source>
</evidence>
<dbReference type="EMBL" id="JBHLZU010000018">
    <property type="protein sequence ID" value="MFB9906289.1"/>
    <property type="molecule type" value="Genomic_DNA"/>
</dbReference>
<comment type="caution">
    <text evidence="1">The sequence shown here is derived from an EMBL/GenBank/DDBJ whole genome shotgun (WGS) entry which is preliminary data.</text>
</comment>
<gene>
    <name evidence="1" type="ORF">ACFFQA_20320</name>
</gene>
<protein>
    <submittedName>
        <fullName evidence="1">Uncharacterized protein</fullName>
    </submittedName>
</protein>